<evidence type="ECO:0000313" key="8">
    <source>
        <dbReference type="Proteomes" id="UP000053237"/>
    </source>
</evidence>
<dbReference type="InterPro" id="IPR000719">
    <property type="entry name" value="Prot_kinase_dom"/>
</dbReference>
<name>A0A024GG32_9STRA</name>
<dbReference type="FunFam" id="1.10.510.10:FF:000753">
    <property type="entry name" value="CAMK/CAMKL protein kinase"/>
    <property type="match status" value="1"/>
</dbReference>
<dbReference type="AlphaFoldDB" id="A0A024GG32"/>
<dbReference type="GO" id="GO:0004674">
    <property type="term" value="F:protein serine/threonine kinase activity"/>
    <property type="evidence" value="ECO:0007669"/>
    <property type="project" value="UniProtKB-KW"/>
</dbReference>
<keyword evidence="1" id="KW-0723">Serine/threonine-protein kinase</keyword>
<dbReference type="OrthoDB" id="193931at2759"/>
<dbReference type="InterPro" id="IPR011009">
    <property type="entry name" value="Kinase-like_dom_sf"/>
</dbReference>
<evidence type="ECO:0000256" key="3">
    <source>
        <dbReference type="ARBA" id="ARBA00022741"/>
    </source>
</evidence>
<reference evidence="7 8" key="1">
    <citation type="submission" date="2012-05" db="EMBL/GenBank/DDBJ databases">
        <title>Recombination and specialization in a pathogen metapopulation.</title>
        <authorList>
            <person name="Gardiner A."/>
            <person name="Kemen E."/>
            <person name="Schultz-Larsen T."/>
            <person name="MacLean D."/>
            <person name="Van Oosterhout C."/>
            <person name="Jones J.D.G."/>
        </authorList>
    </citation>
    <scope>NUCLEOTIDE SEQUENCE [LARGE SCALE GENOMIC DNA]</scope>
    <source>
        <strain evidence="7 8">Ac Nc2</strain>
    </source>
</reference>
<dbReference type="PANTHER" id="PTHR24345">
    <property type="entry name" value="SERINE/THREONINE-PROTEIN KINASE PLK"/>
    <property type="match status" value="1"/>
</dbReference>
<dbReference type="InParanoid" id="A0A024GG32"/>
<keyword evidence="3" id="KW-0547">Nucleotide-binding</keyword>
<gene>
    <name evidence="7" type="ORF">BN9_065610</name>
</gene>
<accession>A0A024GG32</accession>
<dbReference type="PROSITE" id="PS50011">
    <property type="entry name" value="PROTEIN_KINASE_DOM"/>
    <property type="match status" value="1"/>
</dbReference>
<evidence type="ECO:0000256" key="2">
    <source>
        <dbReference type="ARBA" id="ARBA00022679"/>
    </source>
</evidence>
<evidence type="ECO:0000256" key="5">
    <source>
        <dbReference type="ARBA" id="ARBA00022840"/>
    </source>
</evidence>
<dbReference type="STRING" id="65357.A0A024GG32"/>
<dbReference type="PANTHER" id="PTHR24345:SF91">
    <property type="entry name" value="SERINE_THREONINE-PROTEIN KINASE PLK4"/>
    <property type="match status" value="1"/>
</dbReference>
<sequence length="280" mass="32042">MLQQRYEIHHTIGEALYGQVWFCLDQSFHNRPVAIKQIDLAQVHQVLLGNKQMDNPFNEGLTIHKLMSGGKPHNHILQFYDAFIVDQSYYVVMEYCEGGDLLDLLQTMPQHRFPEPIAMRYFRQIVHGLRHLHTQNIAHRDISLENILMKRNQCKICDFGLSTPAHRMCSETVGKAYYMAPEVVLGEQYDPAAADVWSLGILLFIMLTGSPLTPSASEEEKAFMAFKKYGVAGIIFSWEMHLLLSDEVVDLLSGLLQLSPLKRLTIEEIILHTAFATNVW</sequence>
<comment type="caution">
    <text evidence="7">The sequence shown here is derived from an EMBL/GenBank/DDBJ whole genome shotgun (WGS) entry which is preliminary data.</text>
</comment>
<dbReference type="Gene3D" id="1.10.510.10">
    <property type="entry name" value="Transferase(Phosphotransferase) domain 1"/>
    <property type="match status" value="1"/>
</dbReference>
<keyword evidence="4" id="KW-0418">Kinase</keyword>
<protein>
    <recommendedName>
        <fullName evidence="6">Protein kinase domain-containing protein</fullName>
    </recommendedName>
</protein>
<evidence type="ECO:0000259" key="6">
    <source>
        <dbReference type="PROSITE" id="PS50011"/>
    </source>
</evidence>
<evidence type="ECO:0000256" key="4">
    <source>
        <dbReference type="ARBA" id="ARBA00022777"/>
    </source>
</evidence>
<dbReference type="GO" id="GO:0005634">
    <property type="term" value="C:nucleus"/>
    <property type="evidence" value="ECO:0007669"/>
    <property type="project" value="TreeGrafter"/>
</dbReference>
<organism evidence="7 8">
    <name type="scientific">Albugo candida</name>
    <dbReference type="NCBI Taxonomy" id="65357"/>
    <lineage>
        <taxon>Eukaryota</taxon>
        <taxon>Sar</taxon>
        <taxon>Stramenopiles</taxon>
        <taxon>Oomycota</taxon>
        <taxon>Peronosporomycetes</taxon>
        <taxon>Albuginales</taxon>
        <taxon>Albuginaceae</taxon>
        <taxon>Albugo</taxon>
    </lineage>
</organism>
<evidence type="ECO:0000256" key="1">
    <source>
        <dbReference type="ARBA" id="ARBA00022527"/>
    </source>
</evidence>
<dbReference type="SUPFAM" id="SSF56112">
    <property type="entry name" value="Protein kinase-like (PK-like)"/>
    <property type="match status" value="1"/>
</dbReference>
<keyword evidence="5" id="KW-0067">ATP-binding</keyword>
<proteinExistence type="predicted"/>
<dbReference type="Proteomes" id="UP000053237">
    <property type="component" value="Unassembled WGS sequence"/>
</dbReference>
<keyword evidence="8" id="KW-1185">Reference proteome</keyword>
<dbReference type="Pfam" id="PF00069">
    <property type="entry name" value="Pkinase"/>
    <property type="match status" value="1"/>
</dbReference>
<keyword evidence="2" id="KW-0808">Transferase</keyword>
<dbReference type="GO" id="GO:0005524">
    <property type="term" value="F:ATP binding"/>
    <property type="evidence" value="ECO:0007669"/>
    <property type="project" value="UniProtKB-KW"/>
</dbReference>
<evidence type="ECO:0000313" key="7">
    <source>
        <dbReference type="EMBL" id="CCI45664.1"/>
    </source>
</evidence>
<dbReference type="EMBL" id="CAIX01000104">
    <property type="protein sequence ID" value="CCI45664.1"/>
    <property type="molecule type" value="Genomic_DNA"/>
</dbReference>
<feature type="domain" description="Protein kinase" evidence="6">
    <location>
        <begin position="6"/>
        <end position="275"/>
    </location>
</feature>